<gene>
    <name evidence="3" type="ORF">SEMRO_986_G228170.1</name>
</gene>
<name>A0A9N8EDE3_9STRA</name>
<organism evidence="3 4">
    <name type="scientific">Seminavis robusta</name>
    <dbReference type="NCBI Taxonomy" id="568900"/>
    <lineage>
        <taxon>Eukaryota</taxon>
        <taxon>Sar</taxon>
        <taxon>Stramenopiles</taxon>
        <taxon>Ochrophyta</taxon>
        <taxon>Bacillariophyta</taxon>
        <taxon>Bacillariophyceae</taxon>
        <taxon>Bacillariophycidae</taxon>
        <taxon>Naviculales</taxon>
        <taxon>Naviculaceae</taxon>
        <taxon>Seminavis</taxon>
    </lineage>
</organism>
<sequence length="412" mass="47114">MRQPLWMVLETCLVLVLIAPPKAALGFVTPDGVSRQSVRRIGLPPTRKSWLCSGRQSDGWELSNDFPQFLNQCSIQTFLVVLGTLREPQTIRWMDNFTQPLVMERDFTNRDDESSPSKLLTYHGLGAMNTDLFPTWDSYFATLLEQPQEEFLVQTAAGSLHTQEYELEINPASLCTRLISIREQIAQEFTNDLGVVANAMGRHTMDSYWDYLDNNNQEQENNDNDNDDNQQDTFSEALGDVVNTGGGTGTTTTTQRRFPPHNLVFLGYALDAIDGFTPSPLRQHNFDLAVLLATQEAIHRILNNNKYEDSKERISRQYLQEFYVQRLDSHFFGTQRYGRADDFLEELLFVNLPPAVSEAVDPVLVTEMILEERRQVALEWQAKSQDVPTHDHIQIKRLQLDRLMASYGTNDN</sequence>
<reference evidence="3" key="1">
    <citation type="submission" date="2020-06" db="EMBL/GenBank/DDBJ databases">
        <authorList>
            <consortium name="Plant Systems Biology data submission"/>
        </authorList>
    </citation>
    <scope>NUCLEOTIDE SEQUENCE</scope>
    <source>
        <strain evidence="3">D6</strain>
    </source>
</reference>
<evidence type="ECO:0000313" key="4">
    <source>
        <dbReference type="Proteomes" id="UP001153069"/>
    </source>
</evidence>
<accession>A0A9N8EDE3</accession>
<protein>
    <submittedName>
        <fullName evidence="3">Uncharacterized protein</fullName>
    </submittedName>
</protein>
<evidence type="ECO:0000256" key="1">
    <source>
        <dbReference type="SAM" id="MobiDB-lite"/>
    </source>
</evidence>
<feature type="signal peptide" evidence="2">
    <location>
        <begin position="1"/>
        <end position="24"/>
    </location>
</feature>
<feature type="region of interest" description="Disordered" evidence="1">
    <location>
        <begin position="214"/>
        <end position="233"/>
    </location>
</feature>
<evidence type="ECO:0000256" key="2">
    <source>
        <dbReference type="SAM" id="SignalP"/>
    </source>
</evidence>
<dbReference type="OrthoDB" id="202710at2759"/>
<dbReference type="Proteomes" id="UP001153069">
    <property type="component" value="Unassembled WGS sequence"/>
</dbReference>
<evidence type="ECO:0000313" key="3">
    <source>
        <dbReference type="EMBL" id="CAB9519077.1"/>
    </source>
</evidence>
<feature type="compositionally biased region" description="Acidic residues" evidence="1">
    <location>
        <begin position="220"/>
        <end position="230"/>
    </location>
</feature>
<proteinExistence type="predicted"/>
<feature type="chain" id="PRO_5040407736" evidence="2">
    <location>
        <begin position="25"/>
        <end position="412"/>
    </location>
</feature>
<dbReference type="EMBL" id="CAICTM010000984">
    <property type="protein sequence ID" value="CAB9519077.1"/>
    <property type="molecule type" value="Genomic_DNA"/>
</dbReference>
<keyword evidence="4" id="KW-1185">Reference proteome</keyword>
<keyword evidence="2" id="KW-0732">Signal</keyword>
<comment type="caution">
    <text evidence="3">The sequence shown here is derived from an EMBL/GenBank/DDBJ whole genome shotgun (WGS) entry which is preliminary data.</text>
</comment>
<dbReference type="AlphaFoldDB" id="A0A9N8EDE3"/>